<sequence>MSSADTAWNERRSVLALGREHCLDRKEHDTTDTAQSLSTSGYLIISIATCSLMTPITCLAHSKCGLIFSAPHGAASVHVRDQRETAKTIYSVQQV</sequence>
<reference evidence="1" key="1">
    <citation type="submission" date="2022-05" db="EMBL/GenBank/DDBJ databases">
        <title>Chromosome-level genome of Chaenocephalus aceratus.</title>
        <authorList>
            <person name="Park H."/>
        </authorList>
    </citation>
    <scope>NUCLEOTIDE SEQUENCE</scope>
    <source>
        <strain evidence="1">KU_202001</strain>
    </source>
</reference>
<keyword evidence="2" id="KW-1185">Reference proteome</keyword>
<name>A0ACB9WFK6_CHAAC</name>
<comment type="caution">
    <text evidence="1">The sequence shown here is derived from an EMBL/GenBank/DDBJ whole genome shotgun (WGS) entry which is preliminary data.</text>
</comment>
<dbReference type="Proteomes" id="UP001057452">
    <property type="component" value="Chromosome 16"/>
</dbReference>
<evidence type="ECO:0000313" key="1">
    <source>
        <dbReference type="EMBL" id="KAI4811633.1"/>
    </source>
</evidence>
<proteinExistence type="predicted"/>
<dbReference type="EMBL" id="CM043800">
    <property type="protein sequence ID" value="KAI4811633.1"/>
    <property type="molecule type" value="Genomic_DNA"/>
</dbReference>
<accession>A0ACB9WFK6</accession>
<evidence type="ECO:0000313" key="2">
    <source>
        <dbReference type="Proteomes" id="UP001057452"/>
    </source>
</evidence>
<protein>
    <submittedName>
        <fullName evidence="1">Uncharacterized protein</fullName>
    </submittedName>
</protein>
<gene>
    <name evidence="1" type="ORF">KUCAC02_014512</name>
</gene>
<organism evidence="1 2">
    <name type="scientific">Chaenocephalus aceratus</name>
    <name type="common">Blackfin icefish</name>
    <name type="synonym">Chaenichthys aceratus</name>
    <dbReference type="NCBI Taxonomy" id="36190"/>
    <lineage>
        <taxon>Eukaryota</taxon>
        <taxon>Metazoa</taxon>
        <taxon>Chordata</taxon>
        <taxon>Craniata</taxon>
        <taxon>Vertebrata</taxon>
        <taxon>Euteleostomi</taxon>
        <taxon>Actinopterygii</taxon>
        <taxon>Neopterygii</taxon>
        <taxon>Teleostei</taxon>
        <taxon>Neoteleostei</taxon>
        <taxon>Acanthomorphata</taxon>
        <taxon>Eupercaria</taxon>
        <taxon>Perciformes</taxon>
        <taxon>Notothenioidei</taxon>
        <taxon>Channichthyidae</taxon>
        <taxon>Chaenocephalus</taxon>
    </lineage>
</organism>